<evidence type="ECO:0000313" key="3">
    <source>
        <dbReference type="RefSeq" id="XP_005094061.1"/>
    </source>
</evidence>
<keyword evidence="1" id="KW-0812">Transmembrane</keyword>
<reference evidence="3" key="1">
    <citation type="submission" date="2025-08" db="UniProtKB">
        <authorList>
            <consortium name="RefSeq"/>
        </authorList>
    </citation>
    <scope>IDENTIFICATION</scope>
</reference>
<dbReference type="Proteomes" id="UP000694888">
    <property type="component" value="Unplaced"/>
</dbReference>
<organism evidence="2 3">
    <name type="scientific">Aplysia californica</name>
    <name type="common">California sea hare</name>
    <dbReference type="NCBI Taxonomy" id="6500"/>
    <lineage>
        <taxon>Eukaryota</taxon>
        <taxon>Metazoa</taxon>
        <taxon>Spiralia</taxon>
        <taxon>Lophotrochozoa</taxon>
        <taxon>Mollusca</taxon>
        <taxon>Gastropoda</taxon>
        <taxon>Heterobranchia</taxon>
        <taxon>Euthyneura</taxon>
        <taxon>Tectipleura</taxon>
        <taxon>Aplysiida</taxon>
        <taxon>Aplysioidea</taxon>
        <taxon>Aplysiidae</taxon>
        <taxon>Aplysia</taxon>
    </lineage>
</organism>
<proteinExistence type="predicted"/>
<dbReference type="GeneID" id="101847091"/>
<keyword evidence="2" id="KW-1185">Reference proteome</keyword>
<sequence>MKRKGFKCTTCSYSFDKNNPDGDTACIDQPEIYTGNSILTCRDYCVVRETYDVQRQKVTAFWRSCADKDASGYCESLGTELKVCFYSCQSDLCVNWVRGNLHDFYGDVAPPKDPGDGATRLGTLFTSGLTVVSAFTMTLFFVM</sequence>
<dbReference type="RefSeq" id="XP_005094061.1">
    <property type="nucleotide sequence ID" value="XM_005094004.3"/>
</dbReference>
<feature type="transmembrane region" description="Helical" evidence="1">
    <location>
        <begin position="121"/>
        <end position="142"/>
    </location>
</feature>
<protein>
    <submittedName>
        <fullName evidence="3">Uncharacterized protein LOC101847091</fullName>
    </submittedName>
</protein>
<evidence type="ECO:0000313" key="2">
    <source>
        <dbReference type="Proteomes" id="UP000694888"/>
    </source>
</evidence>
<keyword evidence="1" id="KW-1133">Transmembrane helix</keyword>
<gene>
    <name evidence="3" type="primary">LOC101847091</name>
</gene>
<accession>A0ABM0JHZ3</accession>
<keyword evidence="1" id="KW-0472">Membrane</keyword>
<name>A0ABM0JHZ3_APLCA</name>
<evidence type="ECO:0000256" key="1">
    <source>
        <dbReference type="SAM" id="Phobius"/>
    </source>
</evidence>